<keyword evidence="1" id="KW-1133">Transmembrane helix</keyword>
<accession>A0ABP9SFW5</accession>
<reference evidence="3" key="1">
    <citation type="journal article" date="2019" name="Int. J. Syst. Evol. Microbiol.">
        <title>The Global Catalogue of Microorganisms (GCM) 10K type strain sequencing project: providing services to taxonomists for standard genome sequencing and annotation.</title>
        <authorList>
            <consortium name="The Broad Institute Genomics Platform"/>
            <consortium name="The Broad Institute Genome Sequencing Center for Infectious Disease"/>
            <person name="Wu L."/>
            <person name="Ma J."/>
        </authorList>
    </citation>
    <scope>NUCLEOTIDE SEQUENCE [LARGE SCALE GENOMIC DNA]</scope>
    <source>
        <strain evidence="3">JCM 18304</strain>
    </source>
</reference>
<gene>
    <name evidence="2" type="ORF">GCM10023322_59660</name>
</gene>
<feature type="transmembrane region" description="Helical" evidence="1">
    <location>
        <begin position="12"/>
        <end position="34"/>
    </location>
</feature>
<organism evidence="2 3">
    <name type="scientific">Rugosimonospora acidiphila</name>
    <dbReference type="NCBI Taxonomy" id="556531"/>
    <lineage>
        <taxon>Bacteria</taxon>
        <taxon>Bacillati</taxon>
        <taxon>Actinomycetota</taxon>
        <taxon>Actinomycetes</taxon>
        <taxon>Micromonosporales</taxon>
        <taxon>Micromonosporaceae</taxon>
        <taxon>Rugosimonospora</taxon>
    </lineage>
</organism>
<evidence type="ECO:0000313" key="2">
    <source>
        <dbReference type="EMBL" id="GAA5194678.1"/>
    </source>
</evidence>
<sequence>MTSQLFGPVGLWVAAFASLATVTVALLGGFGWFARRSQPHLRVTFEQAQPWCRWVETEKDSAVLWVRVAVENHGLDPARGCIGRLIGVATDGSSRPDVDPVQLRWAGFPRSRGFDPIDLRRGQREFLDVVFRRADSPGDWVLDTFGSEDFDPGFDIRLAVDQVHLLQIALFADNADTCGIGLRIEVSDDEPRMTTAAAK</sequence>
<evidence type="ECO:0000256" key="1">
    <source>
        <dbReference type="SAM" id="Phobius"/>
    </source>
</evidence>
<dbReference type="RefSeq" id="WP_345635213.1">
    <property type="nucleotide sequence ID" value="NZ_BAABJQ010000022.1"/>
</dbReference>
<dbReference type="EMBL" id="BAABJQ010000022">
    <property type="protein sequence ID" value="GAA5194678.1"/>
    <property type="molecule type" value="Genomic_DNA"/>
</dbReference>
<evidence type="ECO:0008006" key="4">
    <source>
        <dbReference type="Google" id="ProtNLM"/>
    </source>
</evidence>
<evidence type="ECO:0000313" key="3">
    <source>
        <dbReference type="Proteomes" id="UP001501570"/>
    </source>
</evidence>
<name>A0ABP9SFW5_9ACTN</name>
<comment type="caution">
    <text evidence="2">The sequence shown here is derived from an EMBL/GenBank/DDBJ whole genome shotgun (WGS) entry which is preliminary data.</text>
</comment>
<keyword evidence="1" id="KW-0472">Membrane</keyword>
<keyword evidence="1" id="KW-0812">Transmembrane</keyword>
<keyword evidence="3" id="KW-1185">Reference proteome</keyword>
<protein>
    <recommendedName>
        <fullName evidence="4">DUF4352 domain-containing protein</fullName>
    </recommendedName>
</protein>
<dbReference type="Proteomes" id="UP001501570">
    <property type="component" value="Unassembled WGS sequence"/>
</dbReference>
<proteinExistence type="predicted"/>